<reference evidence="2" key="1">
    <citation type="journal article" date="2012" name="PLoS ONE">
        <title>Functional metagenomics unveils a multifunctional glycosyl hydrolase from the family 43 catalysing the breakdown of plant polymers in the calf rumen.</title>
        <authorList>
            <person name="Ferrer M."/>
            <person name="Ghazi A."/>
            <person name="Beloqui A."/>
            <person name="Vieites J.M."/>
            <person name="Lopez-Cortes N."/>
            <person name="Marin-Navarro J."/>
            <person name="Nechitaylo T.Y."/>
            <person name="Guazzaroni M.E."/>
            <person name="Polaina J."/>
            <person name="Waliczek A."/>
            <person name="Chernikova T.N."/>
            <person name="Reva O.N."/>
            <person name="Golyshina O.V."/>
            <person name="Golyshin P.N."/>
        </authorList>
    </citation>
    <scope>NUCLEOTIDE SEQUENCE</scope>
</reference>
<dbReference type="AlphaFoldDB" id="I6XP34"/>
<organism evidence="2">
    <name type="scientific">uncultured bacterium r_03</name>
    <dbReference type="NCBI Taxonomy" id="1132278"/>
    <lineage>
        <taxon>Bacteria</taxon>
        <taxon>environmental samples</taxon>
    </lineage>
</organism>
<dbReference type="EMBL" id="JQ303339">
    <property type="protein sequence ID" value="AFN57693.1"/>
    <property type="molecule type" value="Genomic_DNA"/>
</dbReference>
<accession>I6XP34</accession>
<name>I6XP34_9BACT</name>
<feature type="region of interest" description="Disordered" evidence="1">
    <location>
        <begin position="1"/>
        <end position="67"/>
    </location>
</feature>
<evidence type="ECO:0000256" key="1">
    <source>
        <dbReference type="SAM" id="MobiDB-lite"/>
    </source>
</evidence>
<evidence type="ECO:0000313" key="2">
    <source>
        <dbReference type="EMBL" id="AFN57693.1"/>
    </source>
</evidence>
<protein>
    <submittedName>
        <fullName evidence="2">Uncharacterized protein</fullName>
    </submittedName>
</protein>
<sequence>MDAGTEAHVASGDLRQGRQRDGIQVRCALRGQEVGRHGPRGGVQGRTGGRTLPPVPRVDQHDGHHKLRREADVTGSWGGWLLRRSSMFFLRR</sequence>
<proteinExistence type="predicted"/>